<proteinExistence type="predicted"/>
<evidence type="ECO:0000256" key="2">
    <source>
        <dbReference type="ARBA" id="ARBA00022692"/>
    </source>
</evidence>
<evidence type="ECO:0000256" key="3">
    <source>
        <dbReference type="ARBA" id="ARBA00022989"/>
    </source>
</evidence>
<dbReference type="AlphaFoldDB" id="A0A9W6SPL0"/>
<dbReference type="RefSeq" id="WP_285664838.1">
    <property type="nucleotide sequence ID" value="NZ_BSTX01000003.1"/>
</dbReference>
<evidence type="ECO:0000313" key="7">
    <source>
        <dbReference type="Proteomes" id="UP001165079"/>
    </source>
</evidence>
<evidence type="ECO:0000256" key="1">
    <source>
        <dbReference type="ARBA" id="ARBA00004141"/>
    </source>
</evidence>
<gene>
    <name evidence="6" type="ORF">Afil01_44960</name>
</gene>
<reference evidence="6" key="1">
    <citation type="submission" date="2023-03" db="EMBL/GenBank/DDBJ databases">
        <title>Actinorhabdospora filicis NBRC 111898.</title>
        <authorList>
            <person name="Ichikawa N."/>
            <person name="Sato H."/>
            <person name="Tonouchi N."/>
        </authorList>
    </citation>
    <scope>NUCLEOTIDE SEQUENCE</scope>
    <source>
        <strain evidence="6">NBRC 111898</strain>
    </source>
</reference>
<evidence type="ECO:0000256" key="5">
    <source>
        <dbReference type="SAM" id="Phobius"/>
    </source>
</evidence>
<organism evidence="6 7">
    <name type="scientific">Actinorhabdospora filicis</name>
    <dbReference type="NCBI Taxonomy" id="1785913"/>
    <lineage>
        <taxon>Bacteria</taxon>
        <taxon>Bacillati</taxon>
        <taxon>Actinomycetota</taxon>
        <taxon>Actinomycetes</taxon>
        <taxon>Micromonosporales</taxon>
        <taxon>Micromonosporaceae</taxon>
        <taxon>Actinorhabdospora</taxon>
    </lineage>
</organism>
<dbReference type="Proteomes" id="UP001165079">
    <property type="component" value="Unassembled WGS sequence"/>
</dbReference>
<keyword evidence="7" id="KW-1185">Reference proteome</keyword>
<evidence type="ECO:0000313" key="6">
    <source>
        <dbReference type="EMBL" id="GLZ79689.1"/>
    </source>
</evidence>
<evidence type="ECO:0008006" key="8">
    <source>
        <dbReference type="Google" id="ProtNLM"/>
    </source>
</evidence>
<dbReference type="Pfam" id="PF13564">
    <property type="entry name" value="DoxX_2"/>
    <property type="match status" value="1"/>
</dbReference>
<evidence type="ECO:0000256" key="4">
    <source>
        <dbReference type="ARBA" id="ARBA00023136"/>
    </source>
</evidence>
<keyword evidence="4 5" id="KW-0472">Membrane</keyword>
<dbReference type="GO" id="GO:0016020">
    <property type="term" value="C:membrane"/>
    <property type="evidence" value="ECO:0007669"/>
    <property type="project" value="UniProtKB-SubCell"/>
</dbReference>
<feature type="transmembrane region" description="Helical" evidence="5">
    <location>
        <begin position="96"/>
        <end position="115"/>
    </location>
</feature>
<comment type="subcellular location">
    <subcellularLocation>
        <location evidence="1">Membrane</location>
        <topology evidence="1">Multi-pass membrane protein</topology>
    </subcellularLocation>
</comment>
<keyword evidence="2 5" id="KW-0812">Transmembrane</keyword>
<protein>
    <recommendedName>
        <fullName evidence="8">DoxX family protein</fullName>
    </recommendedName>
</protein>
<keyword evidence="3 5" id="KW-1133">Transmembrane helix</keyword>
<accession>A0A9W6SPL0</accession>
<dbReference type="InterPro" id="IPR032808">
    <property type="entry name" value="DoxX"/>
</dbReference>
<dbReference type="EMBL" id="BSTX01000003">
    <property type="protein sequence ID" value="GLZ79689.1"/>
    <property type="molecule type" value="Genomic_DNA"/>
</dbReference>
<name>A0A9W6SPL0_9ACTN</name>
<sequence>MHIAFLIVAALTVLANGFEMVAGFARASFVRGNAALVGLAPKWIVPLAVLKGAGAAGVLLGLLGVPLIGEAAAIGLVLFFVGAMIAHVRARVFHNIAFPAAFLALAAGTLVLGLLD</sequence>
<comment type="caution">
    <text evidence="6">The sequence shown here is derived from an EMBL/GenBank/DDBJ whole genome shotgun (WGS) entry which is preliminary data.</text>
</comment>